<dbReference type="Pfam" id="PF25792">
    <property type="entry name" value="BREX_BrxC_helical"/>
    <property type="match status" value="1"/>
</dbReference>
<dbReference type="AlphaFoldDB" id="A0AA35UTM3"/>
<dbReference type="InterPro" id="IPR058038">
    <property type="entry name" value="BREX_BrxC_wHTH"/>
</dbReference>
<evidence type="ECO:0000313" key="5">
    <source>
        <dbReference type="EMBL" id="CAI9119514.1"/>
    </source>
</evidence>
<dbReference type="SUPFAM" id="SSF52540">
    <property type="entry name" value="P-loop containing nucleoside triphosphate hydrolases"/>
    <property type="match status" value="2"/>
</dbReference>
<dbReference type="InterPro" id="IPR058036">
    <property type="entry name" value="BREX_BrxC_4th"/>
</dbReference>
<dbReference type="EMBL" id="CATKSH010000002">
    <property type="protein sequence ID" value="CAI9119514.1"/>
    <property type="molecule type" value="Genomic_DNA"/>
</dbReference>
<reference evidence="5" key="1">
    <citation type="submission" date="2023-03" db="EMBL/GenBank/DDBJ databases">
        <authorList>
            <person name="Cleenwerck I."/>
        </authorList>
    </citation>
    <scope>NUCLEOTIDE SEQUENCE</scope>
    <source>
        <strain evidence="5">LMG 32879</strain>
    </source>
</reference>
<evidence type="ECO:0000259" key="3">
    <source>
        <dbReference type="Pfam" id="PF25792"/>
    </source>
</evidence>
<feature type="domain" description="Probable ATP-binding protein BrxC winged helix-turn-helix" evidence="2">
    <location>
        <begin position="766"/>
        <end position="832"/>
    </location>
</feature>
<accession>A0AA35UTM3</accession>
<dbReference type="InterPro" id="IPR047679">
    <property type="entry name" value="BREX_BrxC"/>
</dbReference>
<proteinExistence type="predicted"/>
<evidence type="ECO:0000259" key="2">
    <source>
        <dbReference type="Pfam" id="PF25791"/>
    </source>
</evidence>
<evidence type="ECO:0000313" key="6">
    <source>
        <dbReference type="Proteomes" id="UP001176960"/>
    </source>
</evidence>
<dbReference type="InterPro" id="IPR058037">
    <property type="entry name" value="BREX_BrxC_helical"/>
</dbReference>
<sequence>MTKLRDIFEKPVDRAIEGVIKADDEASLRVELEEYVITNEIERQLEKFLDAYNNYETANGVWISGFFGSGKSHLLKMLALLLENRDVGGTPAYELFKQKCAENEILAADLRKAISIPSRSILFNIDQKADVISKEQIDALLSVFQKVFDEMCGYYGKQPHIAQFERDLDSRGVLQKFQAAYQAVAGKPWERGREQALLESANVAKAYAEATGADPSAAQGILTKYRQDFRSSIEDFADKVKAYIDAQEPGFRLNFFVDEVGQYIADNVKLMTNLQTIAESLNTKCRGRAWIIVTAQQDMGAVIGDMTQRQENDFSKIQARFANRMPLNSADVAEVIQKRLLKKTEAGILSLTDLYHREANNLKTLFDFSDGSMRLENFRDRDHFIHSYPFVPYQYPLFQQAIQNLSQHNAFEGKHSSVGERSMLGVFQEVAVRLADIPVGGVATFDQMFEGIRTALKSHVQQSILIAEKNLGDEFATRVLKALFLVKYVKGFKPTARNISILMLDRFDADLAKHKRHVEEALSLLEQNTYIQRNGDLFEFLTDEEKDVEQEIKAIEVDTAEIAKELEVLIFDGVIKSRKLRHEASSQDYSFARYLDDRLLGRDYELAVNVVTPFHEQSGNAEAIAMRTMSRDELAVVLNADVRFVSDLMMFKRTDKYVRQARAVAQQPTIERIVREKGEQNSSRQRDLTLRAQRLLADARLFARGEEIEVRSEDPQARIERAFQTLVDKVHVNLGMLRGVAYSESDIGKSLTHGNDGMFGGDGANLTEAEQEILNFAQANARTGIRTTIKAILERFERKPYGWSYSAILSTTASLIGRGKIEARQDGSPLEGEPLQRGLQNSHAHGNIVVELQVEFTAAHTRKLKEFYGEFFDSQPAGSEGKALGLETAEAFAALKNELAVLEAQSSRYPFLTALTEVHEAVREVTSKPYAWYVQDLGRHEERLLDLKESILDPVRRFMGGSQKAIYDEARTYLADQGANFGYGGDDRAGVIRAVLDDPTCFKGNAIQQMKGFLDALKAEVDARIVTERKAALSEIEELREKLRALPEYSTVANPERGQIEAGFAGVLETIGSSSLIAVIRERVTGFKSTAFPALLGRVTTPPSQPADHTVGASSDKQGAFGDERPAAPPPPLTQYVAATGLRVAYPKPFLANEQDVDAYLDTLRETLIAEIRAGKRITI</sequence>
<dbReference type="Pfam" id="PF25796">
    <property type="entry name" value="BREX_BrxC_4th"/>
    <property type="match status" value="1"/>
</dbReference>
<dbReference type="InterPro" id="IPR027417">
    <property type="entry name" value="P-loop_NTPase"/>
</dbReference>
<keyword evidence="6" id="KW-1185">Reference proteome</keyword>
<organism evidence="5 6">
    <name type="scientific">Brytella acorum</name>
    <dbReference type="NCBI Taxonomy" id="2959299"/>
    <lineage>
        <taxon>Bacteria</taxon>
        <taxon>Pseudomonadati</taxon>
        <taxon>Pseudomonadota</taxon>
        <taxon>Alphaproteobacteria</taxon>
        <taxon>Acetobacterales</taxon>
        <taxon>Acetobacteraceae</taxon>
        <taxon>Brytella</taxon>
    </lineage>
</organism>
<protein>
    <submittedName>
        <fullName evidence="5">BREX system P-loop protein BrxC</fullName>
    </submittedName>
</protein>
<dbReference type="Pfam" id="PF25791">
    <property type="entry name" value="WHD_BREX_BrxC"/>
    <property type="match status" value="1"/>
</dbReference>
<gene>
    <name evidence="5" type="primary">brxC</name>
    <name evidence="5" type="ORF">LMG32879_000329</name>
</gene>
<dbReference type="NCBIfam" id="NF033441">
    <property type="entry name" value="BREX_BrxC"/>
    <property type="match status" value="1"/>
</dbReference>
<comment type="caution">
    <text evidence="5">The sequence shown here is derived from an EMBL/GenBank/DDBJ whole genome shotgun (WGS) entry which is preliminary data.</text>
</comment>
<name>A0AA35UTM3_9PROT</name>
<feature type="domain" description="Probable ATP-binding protein BrxC alpha-helical" evidence="3">
    <location>
        <begin position="862"/>
        <end position="980"/>
    </location>
</feature>
<dbReference type="Proteomes" id="UP001176960">
    <property type="component" value="Unassembled WGS sequence"/>
</dbReference>
<evidence type="ECO:0000259" key="4">
    <source>
        <dbReference type="Pfam" id="PF25796"/>
    </source>
</evidence>
<dbReference type="RefSeq" id="WP_289843397.1">
    <property type="nucleotide sequence ID" value="NZ_CATKSH010000002.1"/>
</dbReference>
<evidence type="ECO:0000256" key="1">
    <source>
        <dbReference type="SAM" id="MobiDB-lite"/>
    </source>
</evidence>
<feature type="domain" description="Probable ATP-binding protein BrxC 4th six-stranded beta-sheet" evidence="4">
    <location>
        <begin position="555"/>
        <end position="726"/>
    </location>
</feature>
<feature type="region of interest" description="Disordered" evidence="1">
    <location>
        <begin position="1099"/>
        <end position="1131"/>
    </location>
</feature>